<dbReference type="InterPro" id="IPR029044">
    <property type="entry name" value="Nucleotide-diphossugar_trans"/>
</dbReference>
<sequence>VVVGPESSRPAAGSAAGSAAGDVLWTLEDPPLGGPVAGVAAALAALERAAAAETPSGTETAARPADWVLLLACDLPWAADAARILLAAADAGAAADAVDGIHLVDADGRAQWLTGLYRASALAEAVRLTGVEVRGASMRGLLGGLTLRGIRDESNAGRDVDTWQDVAETEAILNPPPVCG</sequence>
<dbReference type="GO" id="GO:0016779">
    <property type="term" value="F:nucleotidyltransferase activity"/>
    <property type="evidence" value="ECO:0007669"/>
    <property type="project" value="UniProtKB-ARBA"/>
</dbReference>
<keyword evidence="3" id="KW-1185">Reference proteome</keyword>
<name>A0A4R8UD76_9MICO</name>
<dbReference type="Pfam" id="PF12804">
    <property type="entry name" value="NTP_transf_3"/>
    <property type="match status" value="1"/>
</dbReference>
<dbReference type="Proteomes" id="UP000297866">
    <property type="component" value="Unassembled WGS sequence"/>
</dbReference>
<organism evidence="2 3">
    <name type="scientific">Cryobacterium tagatosivorans</name>
    <dbReference type="NCBI Taxonomy" id="1259199"/>
    <lineage>
        <taxon>Bacteria</taxon>
        <taxon>Bacillati</taxon>
        <taxon>Actinomycetota</taxon>
        <taxon>Actinomycetes</taxon>
        <taxon>Micrococcales</taxon>
        <taxon>Microbacteriaceae</taxon>
        <taxon>Cryobacterium</taxon>
    </lineage>
</organism>
<comment type="caution">
    <text evidence="2">The sequence shown here is derived from an EMBL/GenBank/DDBJ whole genome shotgun (WGS) entry which is preliminary data.</text>
</comment>
<accession>A0A4R8UD76</accession>
<protein>
    <recommendedName>
        <fullName evidence="1">MobA-like NTP transferase domain-containing protein</fullName>
    </recommendedName>
</protein>
<dbReference type="RefSeq" id="WP_166790545.1">
    <property type="nucleotide sequence ID" value="NZ_SOEZ01000075.1"/>
</dbReference>
<dbReference type="AlphaFoldDB" id="A0A4R8UD76"/>
<evidence type="ECO:0000259" key="1">
    <source>
        <dbReference type="Pfam" id="PF12804"/>
    </source>
</evidence>
<dbReference type="SUPFAM" id="SSF53448">
    <property type="entry name" value="Nucleotide-diphospho-sugar transferases"/>
    <property type="match status" value="1"/>
</dbReference>
<evidence type="ECO:0000313" key="3">
    <source>
        <dbReference type="Proteomes" id="UP000297866"/>
    </source>
</evidence>
<dbReference type="EMBL" id="SOEZ01000075">
    <property type="protein sequence ID" value="TFB47316.1"/>
    <property type="molecule type" value="Genomic_DNA"/>
</dbReference>
<dbReference type="Gene3D" id="3.90.550.10">
    <property type="entry name" value="Spore Coat Polysaccharide Biosynthesis Protein SpsA, Chain A"/>
    <property type="match status" value="1"/>
</dbReference>
<feature type="non-terminal residue" evidence="2">
    <location>
        <position position="1"/>
    </location>
</feature>
<evidence type="ECO:0000313" key="2">
    <source>
        <dbReference type="EMBL" id="TFB47316.1"/>
    </source>
</evidence>
<dbReference type="InterPro" id="IPR025877">
    <property type="entry name" value="MobA-like_NTP_Trfase"/>
</dbReference>
<proteinExistence type="predicted"/>
<feature type="domain" description="MobA-like NTP transferase" evidence="1">
    <location>
        <begin position="19"/>
        <end position="130"/>
    </location>
</feature>
<gene>
    <name evidence="2" type="ORF">E3O23_15815</name>
</gene>
<reference evidence="2 3" key="1">
    <citation type="submission" date="2019-03" db="EMBL/GenBank/DDBJ databases">
        <title>Genomics of glacier-inhabiting Cryobacterium strains.</title>
        <authorList>
            <person name="Liu Q."/>
            <person name="Xin Y.-H."/>
        </authorList>
    </citation>
    <scope>NUCLEOTIDE SEQUENCE [LARGE SCALE GENOMIC DNA]</scope>
    <source>
        <strain evidence="2 3">Sr47</strain>
    </source>
</reference>